<evidence type="ECO:0000313" key="2">
    <source>
        <dbReference type="Proteomes" id="UP001202328"/>
    </source>
</evidence>
<sequence length="187" mass="21336">MITSIFVLWIISRQPVKTTLSNLVKAEGAFELFLMLVFDEQLPEIVSLVLLREHWMEDLTFLSDKRFAGFQKGFHTTGTSSYLQGNASSYPCRSYYKKNGEDSSQGPQVVTVKISKLYKEIKDGYATADGRISLRTREVQKAALIIFLLLKEIWETYTNELLCRHTPLLRTQVRPLDHEVGTSTGPK</sequence>
<evidence type="ECO:0000313" key="1">
    <source>
        <dbReference type="EMBL" id="KAI3955502.1"/>
    </source>
</evidence>
<name>A0AAD4TGC2_9MAGN</name>
<dbReference type="AlphaFoldDB" id="A0AAD4TGC2"/>
<keyword evidence="2" id="KW-1185">Reference proteome</keyword>
<reference evidence="1" key="1">
    <citation type="submission" date="2022-04" db="EMBL/GenBank/DDBJ databases">
        <title>A functionally conserved STORR gene fusion in Papaver species that diverged 16.8 million years ago.</title>
        <authorList>
            <person name="Catania T."/>
        </authorList>
    </citation>
    <scope>NUCLEOTIDE SEQUENCE</scope>
    <source>
        <strain evidence="1">S-188037</strain>
    </source>
</reference>
<comment type="caution">
    <text evidence="1">The sequence shown here is derived from an EMBL/GenBank/DDBJ whole genome shotgun (WGS) entry which is preliminary data.</text>
</comment>
<protein>
    <submittedName>
        <fullName evidence="1">Uncharacterized protein</fullName>
    </submittedName>
</protein>
<organism evidence="1 2">
    <name type="scientific">Papaver atlanticum</name>
    <dbReference type="NCBI Taxonomy" id="357466"/>
    <lineage>
        <taxon>Eukaryota</taxon>
        <taxon>Viridiplantae</taxon>
        <taxon>Streptophyta</taxon>
        <taxon>Embryophyta</taxon>
        <taxon>Tracheophyta</taxon>
        <taxon>Spermatophyta</taxon>
        <taxon>Magnoliopsida</taxon>
        <taxon>Ranunculales</taxon>
        <taxon>Papaveraceae</taxon>
        <taxon>Papaveroideae</taxon>
        <taxon>Papaver</taxon>
    </lineage>
</organism>
<dbReference type="Proteomes" id="UP001202328">
    <property type="component" value="Unassembled WGS sequence"/>
</dbReference>
<proteinExistence type="predicted"/>
<dbReference type="EMBL" id="JAJJMB010001750">
    <property type="protein sequence ID" value="KAI3955502.1"/>
    <property type="molecule type" value="Genomic_DNA"/>
</dbReference>
<gene>
    <name evidence="1" type="ORF">MKW98_028447</name>
</gene>
<accession>A0AAD4TGC2</accession>